<organism evidence="1 2">
    <name type="scientific">Trachymyrmex cornetzi</name>
    <dbReference type="NCBI Taxonomy" id="471704"/>
    <lineage>
        <taxon>Eukaryota</taxon>
        <taxon>Metazoa</taxon>
        <taxon>Ecdysozoa</taxon>
        <taxon>Arthropoda</taxon>
        <taxon>Hexapoda</taxon>
        <taxon>Insecta</taxon>
        <taxon>Pterygota</taxon>
        <taxon>Neoptera</taxon>
        <taxon>Endopterygota</taxon>
        <taxon>Hymenoptera</taxon>
        <taxon>Apocrita</taxon>
        <taxon>Aculeata</taxon>
        <taxon>Formicoidea</taxon>
        <taxon>Formicidae</taxon>
        <taxon>Myrmicinae</taxon>
        <taxon>Trachymyrmex</taxon>
    </lineage>
</organism>
<sequence length="89" mass="10406">MKEDAYRTVSIDGMSIKSHLYYNINKNEVIDLNDNSRAFKALRNMFLKYYFTFTEYHASFKAMLKPVLPHFHSVKNLCIGCTDCKSIIT</sequence>
<keyword evidence="2" id="KW-1185">Reference proteome</keyword>
<gene>
    <name evidence="1" type="ORF">ALC57_00797</name>
</gene>
<dbReference type="EMBL" id="KQ978620">
    <property type="protein sequence ID" value="KYN29746.1"/>
    <property type="molecule type" value="Genomic_DNA"/>
</dbReference>
<protein>
    <submittedName>
        <fullName evidence="1">Uncharacterized protein</fullName>
    </submittedName>
</protein>
<dbReference type="Proteomes" id="UP000078492">
    <property type="component" value="Unassembled WGS sequence"/>
</dbReference>
<reference evidence="1 2" key="1">
    <citation type="submission" date="2015-09" db="EMBL/GenBank/DDBJ databases">
        <title>Trachymyrmex cornetzi WGS genome.</title>
        <authorList>
            <person name="Nygaard S."/>
            <person name="Hu H."/>
            <person name="Boomsma J."/>
            <person name="Zhang G."/>
        </authorList>
    </citation>
    <scope>NUCLEOTIDE SEQUENCE [LARGE SCALE GENOMIC DNA]</scope>
    <source>
        <strain evidence="1">Tcor2-1</strain>
        <tissue evidence="1">Whole body</tissue>
    </source>
</reference>
<evidence type="ECO:0000313" key="1">
    <source>
        <dbReference type="EMBL" id="KYN29746.1"/>
    </source>
</evidence>
<accession>A0A151JQV4</accession>
<name>A0A151JQV4_9HYME</name>
<dbReference type="AlphaFoldDB" id="A0A151JQV4"/>
<evidence type="ECO:0000313" key="2">
    <source>
        <dbReference type="Proteomes" id="UP000078492"/>
    </source>
</evidence>
<proteinExistence type="predicted"/>